<evidence type="ECO:0000313" key="2">
    <source>
        <dbReference type="Proteomes" id="UP000250241"/>
    </source>
</evidence>
<accession>A0A2Z5R334</accession>
<dbReference type="EMBL" id="AP017895">
    <property type="protein sequence ID" value="BAV88980.1"/>
    <property type="molecule type" value="Genomic_DNA"/>
</dbReference>
<gene>
    <name evidence="1" type="ORF">RA11412_2681</name>
</gene>
<dbReference type="Proteomes" id="UP000250241">
    <property type="component" value="Chromosome"/>
</dbReference>
<evidence type="ECO:0000313" key="1">
    <source>
        <dbReference type="EMBL" id="BAV88980.1"/>
    </source>
</evidence>
<proteinExistence type="predicted"/>
<reference evidence="1 2" key="1">
    <citation type="submission" date="2016-10" db="EMBL/GenBank/DDBJ databases">
        <title>Genome sequence of Rothia aeria strain JCM11412.</title>
        <authorList>
            <person name="Nambu T."/>
        </authorList>
    </citation>
    <scope>NUCLEOTIDE SEQUENCE [LARGE SCALE GENOMIC DNA]</scope>
    <source>
        <strain evidence="1 2">JCM 11412</strain>
    </source>
</reference>
<dbReference type="KEGG" id="raj:RA11412_2681"/>
<sequence>MNSVAAMGCSVLLALTVPSLIDAVRLVPGEWVRQGAVVC</sequence>
<keyword evidence="2" id="KW-1185">Reference proteome</keyword>
<name>A0A2Z5R334_9MICC</name>
<protein>
    <submittedName>
        <fullName evidence="1">Uncharacterized protein</fullName>
    </submittedName>
</protein>
<organism evidence="1 2">
    <name type="scientific">Rothia aeria</name>
    <dbReference type="NCBI Taxonomy" id="172042"/>
    <lineage>
        <taxon>Bacteria</taxon>
        <taxon>Bacillati</taxon>
        <taxon>Actinomycetota</taxon>
        <taxon>Actinomycetes</taxon>
        <taxon>Micrococcales</taxon>
        <taxon>Micrococcaceae</taxon>
        <taxon>Rothia</taxon>
    </lineage>
</organism>
<dbReference type="AlphaFoldDB" id="A0A2Z5R334"/>